<evidence type="ECO:0000256" key="2">
    <source>
        <dbReference type="ARBA" id="ARBA00010982"/>
    </source>
</evidence>
<dbReference type="AlphaFoldDB" id="A0AAE8NCS4"/>
<evidence type="ECO:0000259" key="11">
    <source>
        <dbReference type="Pfam" id="PF00108"/>
    </source>
</evidence>
<evidence type="ECO:0000256" key="3">
    <source>
        <dbReference type="ARBA" id="ARBA00022679"/>
    </source>
</evidence>
<evidence type="ECO:0000259" key="12">
    <source>
        <dbReference type="Pfam" id="PF02803"/>
    </source>
</evidence>
<dbReference type="PIRSF" id="PIRSF000429">
    <property type="entry name" value="Ac-CoA_Ac_transf"/>
    <property type="match status" value="1"/>
</dbReference>
<evidence type="ECO:0000256" key="1">
    <source>
        <dbReference type="ARBA" id="ARBA00004275"/>
    </source>
</evidence>
<dbReference type="GO" id="GO:0005737">
    <property type="term" value="C:cytoplasm"/>
    <property type="evidence" value="ECO:0007669"/>
    <property type="project" value="UniProtKB-ARBA"/>
</dbReference>
<keyword evidence="8 10" id="KW-0012">Acyltransferase</keyword>
<evidence type="ECO:0000256" key="5">
    <source>
        <dbReference type="ARBA" id="ARBA00022946"/>
    </source>
</evidence>
<dbReference type="EC" id="2.3.1.16" evidence="13"/>
<keyword evidence="7" id="KW-0576">Peroxisome</keyword>
<name>A0AAE8NCS4_BURCE</name>
<reference evidence="13 14" key="1">
    <citation type="submission" date="2018-06" db="EMBL/GenBank/DDBJ databases">
        <authorList>
            <consortium name="Pathogen Informatics"/>
            <person name="Doyle S."/>
        </authorList>
    </citation>
    <scope>NUCLEOTIDE SEQUENCE [LARGE SCALE GENOMIC DNA]</scope>
    <source>
        <strain evidence="13 14">NCTC10661</strain>
    </source>
</reference>
<dbReference type="InterPro" id="IPR020613">
    <property type="entry name" value="Thiolase_CS"/>
</dbReference>
<evidence type="ECO:0000256" key="6">
    <source>
        <dbReference type="ARBA" id="ARBA00023098"/>
    </source>
</evidence>
<dbReference type="EC" id="2.3.1.174" evidence="13"/>
<feature type="domain" description="Thiolase C-terminal" evidence="12">
    <location>
        <begin position="275"/>
        <end position="395"/>
    </location>
</feature>
<dbReference type="Proteomes" id="UP000250416">
    <property type="component" value="Unassembled WGS sequence"/>
</dbReference>
<proteinExistence type="inferred from homology"/>
<dbReference type="FunFam" id="3.40.47.10:FF:000010">
    <property type="entry name" value="Acetyl-CoA acetyltransferase (Thiolase)"/>
    <property type="match status" value="1"/>
</dbReference>
<evidence type="ECO:0000256" key="8">
    <source>
        <dbReference type="ARBA" id="ARBA00023315"/>
    </source>
</evidence>
<feature type="active site" description="Proton acceptor" evidence="9">
    <location>
        <position position="383"/>
    </location>
</feature>
<dbReference type="GO" id="GO:0006635">
    <property type="term" value="P:fatty acid beta-oxidation"/>
    <property type="evidence" value="ECO:0007669"/>
    <property type="project" value="TreeGrafter"/>
</dbReference>
<dbReference type="RefSeq" id="WP_048021869.1">
    <property type="nucleotide sequence ID" value="NZ_CADEUP010000010.1"/>
</dbReference>
<evidence type="ECO:0000256" key="9">
    <source>
        <dbReference type="PIRSR" id="PIRSR000429-1"/>
    </source>
</evidence>
<accession>A0AAE8NCS4</accession>
<evidence type="ECO:0000313" key="13">
    <source>
        <dbReference type="EMBL" id="SPV17856.1"/>
    </source>
</evidence>
<dbReference type="InterPro" id="IPR002155">
    <property type="entry name" value="Thiolase"/>
</dbReference>
<dbReference type="EMBL" id="UARD01000010">
    <property type="protein sequence ID" value="SPV17856.1"/>
    <property type="molecule type" value="Genomic_DNA"/>
</dbReference>
<dbReference type="CDD" id="cd00751">
    <property type="entry name" value="thiolase"/>
    <property type="match status" value="1"/>
</dbReference>
<dbReference type="Pfam" id="PF00108">
    <property type="entry name" value="Thiolase_N"/>
    <property type="match status" value="1"/>
</dbReference>
<comment type="caution">
    <text evidence="13">The sequence shown here is derived from an EMBL/GenBank/DDBJ whole genome shotgun (WGS) entry which is preliminary data.</text>
</comment>
<feature type="active site" description="Proton acceptor" evidence="9">
    <location>
        <position position="353"/>
    </location>
</feature>
<feature type="domain" description="Thiolase N-terminal" evidence="11">
    <location>
        <begin position="10"/>
        <end position="265"/>
    </location>
</feature>
<dbReference type="SUPFAM" id="SSF53901">
    <property type="entry name" value="Thiolase-like"/>
    <property type="match status" value="2"/>
</dbReference>
<dbReference type="PANTHER" id="PTHR43853:SF8">
    <property type="entry name" value="3-KETOACYL-COA THIOLASE, PEROXISOMAL"/>
    <property type="match status" value="1"/>
</dbReference>
<dbReference type="InterPro" id="IPR020617">
    <property type="entry name" value="Thiolase_C"/>
</dbReference>
<keyword evidence="3 10" id="KW-0808">Transferase</keyword>
<gene>
    <name evidence="13" type="primary">paaJ_2</name>
    <name evidence="13" type="ORF">NCTC10661_02181</name>
</gene>
<sequence length="409" mass="42560">MTDTSRDAWIVGYARTPIGRAFRGAFNDTTSPTLAALSLRAAVARSGLDPERIDDVMLGCALPEGTQYYNIGRLAALAAGLPVSVPGMTVDRQCASGLMSVALASARISGGEADAILAGGVESISLVQNAHMNRHRQQDEQLLARYADAYMPMVETADVVASRYRVSRRAQDDYATLSQQRAARAVQAGLLRDEIVAVDVRKVERDKASGDGVARMLRVSEDECGRPGTTGDELAALDAVRDGGTVTAGNACALADGSAACAVVSGAMLRTLDTPPLGRMIACAVAGCRPDEMGVGPVPAVRKLLARTGLSAADIGLWELNEAFASQVVHCVDTLGLSYEVVNVNGGSIALGHPYGMTGTRMVGHALLEGARRGVRHVVVTMCIGGGQGAAALFEVARHQAPCDATSNA</sequence>
<evidence type="ECO:0000256" key="10">
    <source>
        <dbReference type="RuleBase" id="RU003557"/>
    </source>
</evidence>
<dbReference type="InterPro" id="IPR016039">
    <property type="entry name" value="Thiolase-like"/>
</dbReference>
<evidence type="ECO:0000256" key="7">
    <source>
        <dbReference type="ARBA" id="ARBA00023140"/>
    </source>
</evidence>
<keyword evidence="6" id="KW-0443">Lipid metabolism</keyword>
<dbReference type="NCBIfam" id="TIGR01930">
    <property type="entry name" value="AcCoA-C-Actrans"/>
    <property type="match status" value="1"/>
</dbReference>
<dbReference type="GO" id="GO:0033812">
    <property type="term" value="F:3-oxoadipyl-CoA thiolase activity"/>
    <property type="evidence" value="ECO:0007669"/>
    <property type="project" value="UniProtKB-EC"/>
</dbReference>
<dbReference type="InterPro" id="IPR050215">
    <property type="entry name" value="Thiolase-like_sf_Thiolase"/>
</dbReference>
<keyword evidence="4" id="KW-0276">Fatty acid metabolism</keyword>
<dbReference type="InterPro" id="IPR020616">
    <property type="entry name" value="Thiolase_N"/>
</dbReference>
<dbReference type="Pfam" id="PF02803">
    <property type="entry name" value="Thiolase_C"/>
    <property type="match status" value="1"/>
</dbReference>
<comment type="subcellular location">
    <subcellularLocation>
        <location evidence="1">Peroxisome</location>
    </subcellularLocation>
</comment>
<evidence type="ECO:0000256" key="4">
    <source>
        <dbReference type="ARBA" id="ARBA00022832"/>
    </source>
</evidence>
<dbReference type="Gene3D" id="3.40.47.10">
    <property type="match status" value="1"/>
</dbReference>
<evidence type="ECO:0000313" key="14">
    <source>
        <dbReference type="Proteomes" id="UP000250416"/>
    </source>
</evidence>
<feature type="active site" description="Acyl-thioester intermediate" evidence="9">
    <location>
        <position position="94"/>
    </location>
</feature>
<comment type="similarity">
    <text evidence="2 10">Belongs to the thiolase-like superfamily. Thiolase family.</text>
</comment>
<dbReference type="GO" id="GO:0010124">
    <property type="term" value="P:phenylacetate catabolic process"/>
    <property type="evidence" value="ECO:0007669"/>
    <property type="project" value="TreeGrafter"/>
</dbReference>
<keyword evidence="5" id="KW-0809">Transit peptide</keyword>
<protein>
    <submittedName>
        <fullName evidence="13">Acetyl-CoA C-acyltransferase</fullName>
        <ecNumber evidence="13">2.3.1.16</ecNumber>
        <ecNumber evidence="13">2.3.1.174</ecNumber>
    </submittedName>
</protein>
<dbReference type="PANTHER" id="PTHR43853">
    <property type="entry name" value="3-KETOACYL-COA THIOLASE, PEROXISOMAL"/>
    <property type="match status" value="1"/>
</dbReference>
<dbReference type="PROSITE" id="PS00737">
    <property type="entry name" value="THIOLASE_2"/>
    <property type="match status" value="1"/>
</dbReference>
<organism evidence="13 14">
    <name type="scientific">Burkholderia cepacia</name>
    <name type="common">Pseudomonas cepacia</name>
    <dbReference type="NCBI Taxonomy" id="292"/>
    <lineage>
        <taxon>Bacteria</taxon>
        <taxon>Pseudomonadati</taxon>
        <taxon>Pseudomonadota</taxon>
        <taxon>Betaproteobacteria</taxon>
        <taxon>Burkholderiales</taxon>
        <taxon>Burkholderiaceae</taxon>
        <taxon>Burkholderia</taxon>
        <taxon>Burkholderia cepacia complex</taxon>
    </lineage>
</organism>